<evidence type="ECO:0000313" key="4">
    <source>
        <dbReference type="EMBL" id="RDU97838.1"/>
    </source>
</evidence>
<dbReference type="AlphaFoldDB" id="A0A3D8JXJ8"/>
<reference evidence="4 5" key="1">
    <citation type="submission" date="2018-08" db="EMBL/GenBank/DDBJ databases">
        <title>Paraburkholderia sp. DHOM06 isolated from forest soil.</title>
        <authorList>
            <person name="Gao Z.-H."/>
            <person name="Qiu L.-H."/>
        </authorList>
    </citation>
    <scope>NUCLEOTIDE SEQUENCE [LARGE SCALE GENOMIC DNA]</scope>
    <source>
        <strain evidence="4 5">DHOM06</strain>
    </source>
</reference>
<dbReference type="RefSeq" id="WP_115534365.1">
    <property type="nucleotide sequence ID" value="NZ_QRGA01000008.1"/>
</dbReference>
<protein>
    <submittedName>
        <fullName evidence="4">Addiction module antidote protein, HigA family</fullName>
    </submittedName>
</protein>
<dbReference type="InterPro" id="IPR001387">
    <property type="entry name" value="Cro/C1-type_HTH"/>
</dbReference>
<dbReference type="OrthoDB" id="5297543at2"/>
<dbReference type="SUPFAM" id="SSF47413">
    <property type="entry name" value="lambda repressor-like DNA-binding domains"/>
    <property type="match status" value="1"/>
</dbReference>
<gene>
    <name evidence="4" type="primary">higA</name>
    <name evidence="4" type="ORF">DWV00_14880</name>
</gene>
<dbReference type="Gene3D" id="1.10.260.40">
    <property type="entry name" value="lambda repressor-like DNA-binding domains"/>
    <property type="match status" value="1"/>
</dbReference>
<feature type="compositionally biased region" description="Basic residues" evidence="2">
    <location>
        <begin position="95"/>
        <end position="107"/>
    </location>
</feature>
<dbReference type="PANTHER" id="PTHR36924:SF1">
    <property type="entry name" value="ANTITOXIN HIGA-1"/>
    <property type="match status" value="1"/>
</dbReference>
<dbReference type="EMBL" id="QRGA01000008">
    <property type="protein sequence ID" value="RDU97838.1"/>
    <property type="molecule type" value="Genomic_DNA"/>
</dbReference>
<dbReference type="NCBIfam" id="TIGR02607">
    <property type="entry name" value="antidote_HigA"/>
    <property type="match status" value="1"/>
</dbReference>
<keyword evidence="1" id="KW-0238">DNA-binding</keyword>
<proteinExistence type="predicted"/>
<comment type="caution">
    <text evidence="4">The sequence shown here is derived from an EMBL/GenBank/DDBJ whole genome shotgun (WGS) entry which is preliminary data.</text>
</comment>
<sequence>MATVAHHPGEVLAQQLEAVGVSPTELARQLDVPANRITQIVKGKRGITGDSALRLAHWFGNEPHFWMDLQARYDLNLAEAESGQAIRALPTGPSARRHKTNKHVQGA</sequence>
<organism evidence="4 5">
    <name type="scientific">Trinickia dinghuensis</name>
    <dbReference type="NCBI Taxonomy" id="2291023"/>
    <lineage>
        <taxon>Bacteria</taxon>
        <taxon>Pseudomonadati</taxon>
        <taxon>Pseudomonadota</taxon>
        <taxon>Betaproteobacteria</taxon>
        <taxon>Burkholderiales</taxon>
        <taxon>Burkholderiaceae</taxon>
        <taxon>Trinickia</taxon>
    </lineage>
</organism>
<evidence type="ECO:0000313" key="5">
    <source>
        <dbReference type="Proteomes" id="UP000256838"/>
    </source>
</evidence>
<dbReference type="PANTHER" id="PTHR36924">
    <property type="entry name" value="ANTITOXIN HIGA-1"/>
    <property type="match status" value="1"/>
</dbReference>
<keyword evidence="5" id="KW-1185">Reference proteome</keyword>
<feature type="domain" description="HTH cro/C1-type" evidence="3">
    <location>
        <begin position="12"/>
        <end position="66"/>
    </location>
</feature>
<dbReference type="InterPro" id="IPR010982">
    <property type="entry name" value="Lambda_DNA-bd_dom_sf"/>
</dbReference>
<dbReference type="PROSITE" id="PS50943">
    <property type="entry name" value="HTH_CROC1"/>
    <property type="match status" value="1"/>
</dbReference>
<accession>A0A3D8JXJ8</accession>
<name>A0A3D8JXJ8_9BURK</name>
<evidence type="ECO:0000256" key="1">
    <source>
        <dbReference type="ARBA" id="ARBA00023125"/>
    </source>
</evidence>
<dbReference type="InterPro" id="IPR013430">
    <property type="entry name" value="Toxin_antidote_HigA"/>
</dbReference>
<evidence type="ECO:0000259" key="3">
    <source>
        <dbReference type="PROSITE" id="PS50943"/>
    </source>
</evidence>
<dbReference type="SMART" id="SM00530">
    <property type="entry name" value="HTH_XRE"/>
    <property type="match status" value="1"/>
</dbReference>
<dbReference type="CDD" id="cd00093">
    <property type="entry name" value="HTH_XRE"/>
    <property type="match status" value="1"/>
</dbReference>
<dbReference type="GO" id="GO:0003677">
    <property type="term" value="F:DNA binding"/>
    <property type="evidence" value="ECO:0007669"/>
    <property type="project" value="UniProtKB-KW"/>
</dbReference>
<feature type="region of interest" description="Disordered" evidence="2">
    <location>
        <begin position="86"/>
        <end position="107"/>
    </location>
</feature>
<dbReference type="Proteomes" id="UP000256838">
    <property type="component" value="Unassembled WGS sequence"/>
</dbReference>
<evidence type="ECO:0000256" key="2">
    <source>
        <dbReference type="SAM" id="MobiDB-lite"/>
    </source>
</evidence>
<dbReference type="Pfam" id="PF01381">
    <property type="entry name" value="HTH_3"/>
    <property type="match status" value="1"/>
</dbReference>